<feature type="transmembrane region" description="Helical" evidence="2">
    <location>
        <begin position="72"/>
        <end position="90"/>
    </location>
</feature>
<dbReference type="InterPro" id="IPR046499">
    <property type="entry name" value="DUF6677"/>
</dbReference>
<organism evidence="4 5">
    <name type="scientific">Paludisphaera mucosa</name>
    <dbReference type="NCBI Taxonomy" id="3030827"/>
    <lineage>
        <taxon>Bacteria</taxon>
        <taxon>Pseudomonadati</taxon>
        <taxon>Planctomycetota</taxon>
        <taxon>Planctomycetia</taxon>
        <taxon>Isosphaerales</taxon>
        <taxon>Isosphaeraceae</taxon>
        <taxon>Paludisphaera</taxon>
    </lineage>
</organism>
<feature type="region of interest" description="Disordered" evidence="1">
    <location>
        <begin position="156"/>
        <end position="179"/>
    </location>
</feature>
<feature type="compositionally biased region" description="Low complexity" evidence="1">
    <location>
        <begin position="168"/>
        <end position="179"/>
    </location>
</feature>
<keyword evidence="5" id="KW-1185">Reference proteome</keyword>
<dbReference type="Proteomes" id="UP001216907">
    <property type="component" value="Unassembled WGS sequence"/>
</dbReference>
<dbReference type="RefSeq" id="WP_277862588.1">
    <property type="nucleotide sequence ID" value="NZ_JARRAG010000002.1"/>
</dbReference>
<keyword evidence="2" id="KW-0472">Membrane</keyword>
<name>A0ABT6FFE2_9BACT</name>
<sequence length="179" mass="19462">MSDNPVPLRDPARAALLAWLVPGLGHMYQGRTGKGLLYAFCILGLYVVGFALGEGKNVYWRWVSPFNTDKFMLHYVGQFFVGLPALPALIQATIHHFRPDSNFLWGFMAEPSPNVLNRLLLGGKPYEIGLIYTTVAGLLNVLAIYDAYEGPAYGYGDEPEPEAKDEAAQATAVQAGGAA</sequence>
<dbReference type="Pfam" id="PF20382">
    <property type="entry name" value="DUF6677"/>
    <property type="match status" value="1"/>
</dbReference>
<feature type="domain" description="DUF6677" evidence="3">
    <location>
        <begin position="14"/>
        <end position="152"/>
    </location>
</feature>
<accession>A0ABT6FFE2</accession>
<keyword evidence="2" id="KW-1133">Transmembrane helix</keyword>
<evidence type="ECO:0000313" key="5">
    <source>
        <dbReference type="Proteomes" id="UP001216907"/>
    </source>
</evidence>
<feature type="transmembrane region" description="Helical" evidence="2">
    <location>
        <begin position="35"/>
        <end position="52"/>
    </location>
</feature>
<evidence type="ECO:0000259" key="3">
    <source>
        <dbReference type="Pfam" id="PF20382"/>
    </source>
</evidence>
<protein>
    <recommendedName>
        <fullName evidence="3">DUF6677 domain-containing protein</fullName>
    </recommendedName>
</protein>
<gene>
    <name evidence="4" type="ORF">PZE19_21165</name>
</gene>
<comment type="caution">
    <text evidence="4">The sequence shown here is derived from an EMBL/GenBank/DDBJ whole genome shotgun (WGS) entry which is preliminary data.</text>
</comment>
<dbReference type="EMBL" id="JARRAG010000002">
    <property type="protein sequence ID" value="MDG3006288.1"/>
    <property type="molecule type" value="Genomic_DNA"/>
</dbReference>
<evidence type="ECO:0000313" key="4">
    <source>
        <dbReference type="EMBL" id="MDG3006288.1"/>
    </source>
</evidence>
<evidence type="ECO:0000256" key="2">
    <source>
        <dbReference type="SAM" id="Phobius"/>
    </source>
</evidence>
<proteinExistence type="predicted"/>
<keyword evidence="2" id="KW-0812">Transmembrane</keyword>
<evidence type="ECO:0000256" key="1">
    <source>
        <dbReference type="SAM" id="MobiDB-lite"/>
    </source>
</evidence>
<reference evidence="4 5" key="1">
    <citation type="submission" date="2023-03" db="EMBL/GenBank/DDBJ databases">
        <title>Paludisphaera mucosa sp. nov. a novel planctomycete from northern fen.</title>
        <authorList>
            <person name="Ivanova A."/>
        </authorList>
    </citation>
    <scope>NUCLEOTIDE SEQUENCE [LARGE SCALE GENOMIC DNA]</scope>
    <source>
        <strain evidence="4 5">Pla2</strain>
    </source>
</reference>